<evidence type="ECO:0000256" key="8">
    <source>
        <dbReference type="SAM" id="MobiDB-lite"/>
    </source>
</evidence>
<comment type="similarity">
    <text evidence="7">Belongs to the AP2/ERF transcription factor family. ERF subfamily.</text>
</comment>
<name>A0AAN7IH42_QUERU</name>
<keyword evidence="2" id="KW-0805">Transcription regulation</keyword>
<dbReference type="SUPFAM" id="SSF54171">
    <property type="entry name" value="DNA-binding domain"/>
    <property type="match status" value="1"/>
</dbReference>
<protein>
    <recommendedName>
        <fullName evidence="9">AP2/ERF domain-containing protein</fullName>
    </recommendedName>
</protein>
<dbReference type="InterPro" id="IPR016177">
    <property type="entry name" value="DNA-bd_dom_sf"/>
</dbReference>
<dbReference type="EMBL" id="JAXUIC010000009">
    <property type="protein sequence ID" value="KAK4571740.1"/>
    <property type="molecule type" value="Genomic_DNA"/>
</dbReference>
<dbReference type="PANTHER" id="PTHR31839:SF85">
    <property type="entry name" value="AP2_ERF DOMAIN-CONTAINING PROTEIN"/>
    <property type="match status" value="1"/>
</dbReference>
<dbReference type="Pfam" id="PF00847">
    <property type="entry name" value="AP2"/>
    <property type="match status" value="1"/>
</dbReference>
<evidence type="ECO:0000256" key="5">
    <source>
        <dbReference type="ARBA" id="ARBA00023163"/>
    </source>
</evidence>
<keyword evidence="3" id="KW-0238">DNA-binding</keyword>
<evidence type="ECO:0000256" key="6">
    <source>
        <dbReference type="ARBA" id="ARBA00023242"/>
    </source>
</evidence>
<dbReference type="GO" id="GO:0003700">
    <property type="term" value="F:DNA-binding transcription factor activity"/>
    <property type="evidence" value="ECO:0007669"/>
    <property type="project" value="InterPro"/>
</dbReference>
<dbReference type="PROSITE" id="PS51032">
    <property type="entry name" value="AP2_ERF"/>
    <property type="match status" value="1"/>
</dbReference>
<feature type="compositionally biased region" description="Basic residues" evidence="8">
    <location>
        <begin position="76"/>
        <end position="85"/>
    </location>
</feature>
<keyword evidence="5" id="KW-0804">Transcription</keyword>
<dbReference type="Gene3D" id="3.30.730.10">
    <property type="entry name" value="AP2/ERF domain"/>
    <property type="match status" value="1"/>
</dbReference>
<evidence type="ECO:0000256" key="1">
    <source>
        <dbReference type="ARBA" id="ARBA00004123"/>
    </source>
</evidence>
<proteinExistence type="inferred from homology"/>
<dbReference type="GO" id="GO:0003677">
    <property type="term" value="F:DNA binding"/>
    <property type="evidence" value="ECO:0007669"/>
    <property type="project" value="UniProtKB-KW"/>
</dbReference>
<evidence type="ECO:0000256" key="2">
    <source>
        <dbReference type="ARBA" id="ARBA00023015"/>
    </source>
</evidence>
<feature type="region of interest" description="Disordered" evidence="8">
    <location>
        <begin position="216"/>
        <end position="245"/>
    </location>
</feature>
<dbReference type="AlphaFoldDB" id="A0AAN7IH42"/>
<feature type="compositionally biased region" description="Polar residues" evidence="8">
    <location>
        <begin position="7"/>
        <end position="40"/>
    </location>
</feature>
<dbReference type="CDD" id="cd00018">
    <property type="entry name" value="AP2"/>
    <property type="match status" value="1"/>
</dbReference>
<sequence>MPKNPANVHQNNPSTHANVRQEENTLNSDTTGAISASSPKTNTNTATTAATATSPRSESEGSSSQSGSSSSTSNPKKYRGARSRSGKWVSEIRQPRKTTRIWLGTYPTREMAAAAYDVAALALKGPSTVLNFPNLILWYPIPASLAPSDIRAAAASAAESMMQRSSEGSSGSGSSSGTSGHDTAHRKRTEEEYVDEEELLNMPNLLVEMAEGMLLSPPRIQSKSSSDESGGDGNGDGDGLWSYAY</sequence>
<dbReference type="InterPro" id="IPR001471">
    <property type="entry name" value="AP2/ERF_dom"/>
</dbReference>
<dbReference type="InterPro" id="IPR045277">
    <property type="entry name" value="DRE1A-I"/>
</dbReference>
<evidence type="ECO:0000256" key="7">
    <source>
        <dbReference type="ARBA" id="ARBA00024343"/>
    </source>
</evidence>
<accession>A0AAN7IH42</accession>
<organism evidence="10 11">
    <name type="scientific">Quercus rubra</name>
    <name type="common">Northern red oak</name>
    <name type="synonym">Quercus borealis</name>
    <dbReference type="NCBI Taxonomy" id="3512"/>
    <lineage>
        <taxon>Eukaryota</taxon>
        <taxon>Viridiplantae</taxon>
        <taxon>Streptophyta</taxon>
        <taxon>Embryophyta</taxon>
        <taxon>Tracheophyta</taxon>
        <taxon>Spermatophyta</taxon>
        <taxon>Magnoliopsida</taxon>
        <taxon>eudicotyledons</taxon>
        <taxon>Gunneridae</taxon>
        <taxon>Pentapetalae</taxon>
        <taxon>rosids</taxon>
        <taxon>fabids</taxon>
        <taxon>Fagales</taxon>
        <taxon>Fagaceae</taxon>
        <taxon>Quercus</taxon>
    </lineage>
</organism>
<feature type="compositionally biased region" description="Low complexity" evidence="8">
    <location>
        <begin position="157"/>
        <end position="180"/>
    </location>
</feature>
<evidence type="ECO:0000256" key="4">
    <source>
        <dbReference type="ARBA" id="ARBA00023159"/>
    </source>
</evidence>
<keyword evidence="11" id="KW-1185">Reference proteome</keyword>
<keyword evidence="4" id="KW-0010">Activator</keyword>
<dbReference type="Proteomes" id="UP001324115">
    <property type="component" value="Unassembled WGS sequence"/>
</dbReference>
<evidence type="ECO:0000259" key="9">
    <source>
        <dbReference type="PROSITE" id="PS51032"/>
    </source>
</evidence>
<feature type="region of interest" description="Disordered" evidence="8">
    <location>
        <begin position="1"/>
        <end position="92"/>
    </location>
</feature>
<reference evidence="10 11" key="1">
    <citation type="journal article" date="2023" name="G3 (Bethesda)">
        <title>A haplotype-resolved chromosome-scale genome for Quercus rubra L. provides insights into the genetics of adaptive traits for red oak species.</title>
        <authorList>
            <person name="Kapoor B."/>
            <person name="Jenkins J."/>
            <person name="Schmutz J."/>
            <person name="Zhebentyayeva T."/>
            <person name="Kuelheim C."/>
            <person name="Coggeshall M."/>
            <person name="Heim C."/>
            <person name="Lasky J.R."/>
            <person name="Leites L."/>
            <person name="Islam-Faridi N."/>
            <person name="Romero-Severson J."/>
            <person name="DeLeo V.L."/>
            <person name="Lucas S.M."/>
            <person name="Lazic D."/>
            <person name="Gailing O."/>
            <person name="Carlson J."/>
            <person name="Staton M."/>
        </authorList>
    </citation>
    <scope>NUCLEOTIDE SEQUENCE [LARGE SCALE GENOMIC DNA]</scope>
    <source>
        <strain evidence="10">Pseudo-F2</strain>
    </source>
</reference>
<dbReference type="InterPro" id="IPR036955">
    <property type="entry name" value="AP2/ERF_dom_sf"/>
</dbReference>
<evidence type="ECO:0000256" key="3">
    <source>
        <dbReference type="ARBA" id="ARBA00023125"/>
    </source>
</evidence>
<keyword evidence="6" id="KW-0539">Nucleus</keyword>
<evidence type="ECO:0000313" key="11">
    <source>
        <dbReference type="Proteomes" id="UP001324115"/>
    </source>
</evidence>
<evidence type="ECO:0000313" key="10">
    <source>
        <dbReference type="EMBL" id="KAK4571740.1"/>
    </source>
</evidence>
<comment type="caution">
    <text evidence="10">The sequence shown here is derived from an EMBL/GenBank/DDBJ whole genome shotgun (WGS) entry which is preliminary data.</text>
</comment>
<comment type="subcellular location">
    <subcellularLocation>
        <location evidence="1">Nucleus</location>
    </subcellularLocation>
</comment>
<feature type="domain" description="AP2/ERF" evidence="9">
    <location>
        <begin position="77"/>
        <end position="133"/>
    </location>
</feature>
<feature type="region of interest" description="Disordered" evidence="8">
    <location>
        <begin position="157"/>
        <end position="200"/>
    </location>
</feature>
<dbReference type="PANTHER" id="PTHR31839">
    <property type="entry name" value="DEHYDRATION-RESPONSIVE ELEMENT-BINDING PROTEIN 1D"/>
    <property type="match status" value="1"/>
</dbReference>
<gene>
    <name evidence="10" type="ORF">RGQ29_030231</name>
</gene>
<dbReference type="GO" id="GO:0005634">
    <property type="term" value="C:nucleus"/>
    <property type="evidence" value="ECO:0007669"/>
    <property type="project" value="UniProtKB-SubCell"/>
</dbReference>
<dbReference type="SMART" id="SM00380">
    <property type="entry name" value="AP2"/>
    <property type="match status" value="1"/>
</dbReference>
<feature type="compositionally biased region" description="Low complexity" evidence="8">
    <location>
        <begin position="41"/>
        <end position="73"/>
    </location>
</feature>